<dbReference type="SUPFAM" id="SSF48452">
    <property type="entry name" value="TPR-like"/>
    <property type="match status" value="1"/>
</dbReference>
<dbReference type="PROSITE" id="PS50005">
    <property type="entry name" value="TPR"/>
    <property type="match status" value="1"/>
</dbReference>
<feature type="non-terminal residue" evidence="1">
    <location>
        <position position="154"/>
    </location>
</feature>
<dbReference type="AlphaFoldDB" id="X0V681"/>
<gene>
    <name evidence="1" type="ORF">S01H1_23264</name>
</gene>
<dbReference type="Pfam" id="PF13432">
    <property type="entry name" value="TPR_16"/>
    <property type="match status" value="1"/>
</dbReference>
<feature type="non-terminal residue" evidence="1">
    <location>
        <position position="1"/>
    </location>
</feature>
<sequence>DGWLLVADIEEELGRLDQAIQATRRFLALSDEPALPVLNHLGHLLYDAGRYAQAAICLQKTSAEGHKAHRWVQYGISLLKVRVREDALRALEQAIECDPTYDEAHLNLGLWVADENPEKARQHLERALELDPRCAANYGGLALAALREKEYEEA</sequence>
<evidence type="ECO:0000313" key="1">
    <source>
        <dbReference type="EMBL" id="GAF96155.1"/>
    </source>
</evidence>
<reference evidence="1" key="1">
    <citation type="journal article" date="2014" name="Front. Microbiol.">
        <title>High frequency of phylogenetically diverse reductive dehalogenase-homologous genes in deep subseafloor sedimentary metagenomes.</title>
        <authorList>
            <person name="Kawai M."/>
            <person name="Futagami T."/>
            <person name="Toyoda A."/>
            <person name="Takaki Y."/>
            <person name="Nishi S."/>
            <person name="Hori S."/>
            <person name="Arai W."/>
            <person name="Tsubouchi T."/>
            <person name="Morono Y."/>
            <person name="Uchiyama I."/>
            <person name="Ito T."/>
            <person name="Fujiyama A."/>
            <person name="Inagaki F."/>
            <person name="Takami H."/>
        </authorList>
    </citation>
    <scope>NUCLEOTIDE SEQUENCE</scope>
    <source>
        <strain evidence="1">Expedition CK06-06</strain>
    </source>
</reference>
<dbReference type="Gene3D" id="1.25.40.10">
    <property type="entry name" value="Tetratricopeptide repeat domain"/>
    <property type="match status" value="2"/>
</dbReference>
<evidence type="ECO:0008006" key="2">
    <source>
        <dbReference type="Google" id="ProtNLM"/>
    </source>
</evidence>
<dbReference type="InterPro" id="IPR011990">
    <property type="entry name" value="TPR-like_helical_dom_sf"/>
</dbReference>
<comment type="caution">
    <text evidence="1">The sequence shown here is derived from an EMBL/GenBank/DDBJ whole genome shotgun (WGS) entry which is preliminary data.</text>
</comment>
<dbReference type="InterPro" id="IPR019734">
    <property type="entry name" value="TPR_rpt"/>
</dbReference>
<dbReference type="PANTHER" id="PTHR12558:SF13">
    <property type="entry name" value="CELL DIVISION CYCLE PROTEIN 27 HOMOLOG"/>
    <property type="match status" value="1"/>
</dbReference>
<dbReference type="PANTHER" id="PTHR12558">
    <property type="entry name" value="CELL DIVISION CYCLE 16,23,27"/>
    <property type="match status" value="1"/>
</dbReference>
<organism evidence="1">
    <name type="scientific">marine sediment metagenome</name>
    <dbReference type="NCBI Taxonomy" id="412755"/>
    <lineage>
        <taxon>unclassified sequences</taxon>
        <taxon>metagenomes</taxon>
        <taxon>ecological metagenomes</taxon>
    </lineage>
</organism>
<proteinExistence type="predicted"/>
<name>X0V681_9ZZZZ</name>
<protein>
    <recommendedName>
        <fullName evidence="2">Tetratricopeptide repeat protein</fullName>
    </recommendedName>
</protein>
<dbReference type="EMBL" id="BARS01013373">
    <property type="protein sequence ID" value="GAF96155.1"/>
    <property type="molecule type" value="Genomic_DNA"/>
</dbReference>
<accession>X0V681</accession>